<comment type="caution">
    <text evidence="2">The sequence shown here is derived from an EMBL/GenBank/DDBJ whole genome shotgun (WGS) entry which is preliminary data.</text>
</comment>
<feature type="chain" id="PRO_5015516141" evidence="1">
    <location>
        <begin position="24"/>
        <end position="372"/>
    </location>
</feature>
<reference evidence="2 3" key="1">
    <citation type="submission" date="2018-02" db="EMBL/GenBank/DDBJ databases">
        <title>Comparative genomes isolates from brazilian mangrove.</title>
        <authorList>
            <person name="Araujo J.E."/>
            <person name="Taketani R.G."/>
            <person name="Silva M.C.P."/>
            <person name="Loureco M.V."/>
            <person name="Andreote F.D."/>
        </authorList>
    </citation>
    <scope>NUCLEOTIDE SEQUENCE [LARGE SCALE GENOMIC DNA]</scope>
    <source>
        <strain evidence="2 3">Nap-Phe MGV</strain>
    </source>
</reference>
<dbReference type="RefSeq" id="WP_105334160.1">
    <property type="nucleotide sequence ID" value="NZ_PUHZ01000005.1"/>
</dbReference>
<name>A0A2S8GS84_9BACT</name>
<dbReference type="OrthoDB" id="259194at2"/>
<dbReference type="InterPro" id="IPR007825">
    <property type="entry name" value="Major_OMP_Legionella"/>
</dbReference>
<evidence type="ECO:0000256" key="1">
    <source>
        <dbReference type="SAM" id="SignalP"/>
    </source>
</evidence>
<keyword evidence="1" id="KW-0732">Signal</keyword>
<evidence type="ECO:0000313" key="2">
    <source>
        <dbReference type="EMBL" id="PQO47272.1"/>
    </source>
</evidence>
<feature type="signal peptide" evidence="1">
    <location>
        <begin position="1"/>
        <end position="23"/>
    </location>
</feature>
<accession>A0A2S8GS84</accession>
<dbReference type="EMBL" id="PUHZ01000005">
    <property type="protein sequence ID" value="PQO47272.1"/>
    <property type="molecule type" value="Genomic_DNA"/>
</dbReference>
<proteinExistence type="predicted"/>
<organism evidence="2 3">
    <name type="scientific">Blastopirellula marina</name>
    <dbReference type="NCBI Taxonomy" id="124"/>
    <lineage>
        <taxon>Bacteria</taxon>
        <taxon>Pseudomonadati</taxon>
        <taxon>Planctomycetota</taxon>
        <taxon>Planctomycetia</taxon>
        <taxon>Pirellulales</taxon>
        <taxon>Pirellulaceae</taxon>
        <taxon>Blastopirellula</taxon>
    </lineage>
</organism>
<dbReference type="AlphaFoldDB" id="A0A2S8GS84"/>
<protein>
    <submittedName>
        <fullName evidence="2">Uncharacterized protein</fullName>
    </submittedName>
</protein>
<dbReference type="Proteomes" id="UP000237819">
    <property type="component" value="Unassembled WGS sequence"/>
</dbReference>
<sequence length="372" mass="40729">MKYSFSVALALALVVTMTVAVSAEDVKLMSYDDLLVRMENLERQVQSQAQAQDQVPAQSVSLYSEQSSAFAVQGYSPCACAQQPECGKLYVGYESVFVTPFQSNNTGIIAQNDPVIQHIGFDWDMEQSNRIELGYLAPTCGMGWRARYWQFNHSSSFDVDSNNGLTQDEGAIFWASTDNGGTVLGLVDVDTAVMTQSIDVYVLDLEMQKQATKSFLLSGGFRYAKLGQHYLAVTDSGIAAADMQFQGYGPTFAVEYHKPVYGRLGWYANGRSSLLFGKQSFALATDGSDKQLLIDNPAALAGALEMQLGLQWTSRNGHFFIKSGLETQYWANVGSPNPSAIYTDDSDDANVDDVMNENLGFVGFTFGGGFQY</sequence>
<evidence type="ECO:0000313" key="3">
    <source>
        <dbReference type="Proteomes" id="UP000237819"/>
    </source>
</evidence>
<dbReference type="Pfam" id="PF05150">
    <property type="entry name" value="Legionella_OMP"/>
    <property type="match status" value="1"/>
</dbReference>
<gene>
    <name evidence="2" type="ORF">C5Y93_04315</name>
</gene>